<gene>
    <name evidence="6" type="ORF">EV214_10711</name>
</gene>
<dbReference type="OrthoDB" id="1062at2"/>
<evidence type="ECO:0000256" key="4">
    <source>
        <dbReference type="SAM" id="Phobius"/>
    </source>
</evidence>
<name>A0A4R2LC10_9FIRM</name>
<reference evidence="6 7" key="1">
    <citation type="submission" date="2019-03" db="EMBL/GenBank/DDBJ databases">
        <title>Genomic Encyclopedia of Type Strains, Phase IV (KMG-IV): sequencing the most valuable type-strain genomes for metagenomic binning, comparative biology and taxonomic classification.</title>
        <authorList>
            <person name="Goeker M."/>
        </authorList>
    </citation>
    <scope>NUCLEOTIDE SEQUENCE [LARGE SCALE GENOMIC DNA]</scope>
    <source>
        <strain evidence="6 7">DSM 102940</strain>
    </source>
</reference>
<keyword evidence="4" id="KW-1133">Transmembrane helix</keyword>
<protein>
    <submittedName>
        <fullName evidence="6">Methyl-accepting chemotaxis protein</fullName>
    </submittedName>
</protein>
<evidence type="ECO:0000256" key="3">
    <source>
        <dbReference type="PROSITE-ProRule" id="PRU00284"/>
    </source>
</evidence>
<dbReference type="EMBL" id="SLWV01000007">
    <property type="protein sequence ID" value="TCO76855.1"/>
    <property type="molecule type" value="Genomic_DNA"/>
</dbReference>
<dbReference type="InterPro" id="IPR004090">
    <property type="entry name" value="Chemotax_Me-accpt_rcpt"/>
</dbReference>
<dbReference type="PROSITE" id="PS50111">
    <property type="entry name" value="CHEMOTAXIS_TRANSDUC_2"/>
    <property type="match status" value="1"/>
</dbReference>
<evidence type="ECO:0000256" key="1">
    <source>
        <dbReference type="ARBA" id="ARBA00023224"/>
    </source>
</evidence>
<keyword evidence="7" id="KW-1185">Reference proteome</keyword>
<accession>A0A4R2LC10</accession>
<evidence type="ECO:0000259" key="5">
    <source>
        <dbReference type="PROSITE" id="PS50111"/>
    </source>
</evidence>
<dbReference type="GO" id="GO:0006935">
    <property type="term" value="P:chemotaxis"/>
    <property type="evidence" value="ECO:0007669"/>
    <property type="project" value="InterPro"/>
</dbReference>
<feature type="transmembrane region" description="Helical" evidence="4">
    <location>
        <begin position="12"/>
        <end position="30"/>
    </location>
</feature>
<keyword evidence="4" id="KW-0472">Membrane</keyword>
<evidence type="ECO:0000313" key="6">
    <source>
        <dbReference type="EMBL" id="TCO76855.1"/>
    </source>
</evidence>
<comment type="similarity">
    <text evidence="2">Belongs to the methyl-accepting chemotaxis (MCP) protein family.</text>
</comment>
<dbReference type="PANTHER" id="PTHR32089">
    <property type="entry name" value="METHYL-ACCEPTING CHEMOTAXIS PROTEIN MCPB"/>
    <property type="match status" value="1"/>
</dbReference>
<dbReference type="AlphaFoldDB" id="A0A4R2LC10"/>
<sequence>MFSHFKIRTKIGMLSMLLMVFIVLMGGAGYKNITKANQDMTTMYKDSLIAIKLLNENMAHQRAIEADLYSIILHIDEPQEQKSRVEDINNRADDFGKNFKIFKSTDLDQFETDMIQTLEANLEKYKAGREVVIAIAMKGNGEEAHQAYDKIEKVAKDFQQNLVDLADYNMKEAEALKNQNDVDYGNTMKFFVGLFVIALLLSIIATLFISKAISLPIVLGINHIMGVANYDITKDVPSVFMDRKDETGDLARAIQKIEENLREVLQKIGSTSEQVAASSEELTATAQQSATAAQEVAKTIEEMAKGATDQAQSTMEGSEKLTMLGNIIEEDKEHISALKKASNKVNALIQQGLEILEALSIKTKESSNATGDVYESIKKTNESSEKISEASNLIASIAEQTNLLALNAAIEAARAGEHGKGFAVVAEEIRKLAEQSTDSTKIIDDMIKSLQQDSEKAVEIMQEVGLIIKEQMEKMNLTESKFKEMTEALKGSRKAVETITEAGIEMQQKKEEVLDTMEMVSAVAQENAAGTQEASASMEEQTASMDEIANASEGLSELSQQLQGLIAKFKM</sequence>
<dbReference type="RefSeq" id="WP_132244107.1">
    <property type="nucleotide sequence ID" value="NZ_SLWV01000007.1"/>
</dbReference>
<feature type="transmembrane region" description="Helical" evidence="4">
    <location>
        <begin position="190"/>
        <end position="209"/>
    </location>
</feature>
<dbReference type="InterPro" id="IPR004089">
    <property type="entry name" value="MCPsignal_dom"/>
</dbReference>
<dbReference type="Pfam" id="PF00015">
    <property type="entry name" value="MCPsignal"/>
    <property type="match status" value="1"/>
</dbReference>
<dbReference type="GO" id="GO:0016020">
    <property type="term" value="C:membrane"/>
    <property type="evidence" value="ECO:0007669"/>
    <property type="project" value="InterPro"/>
</dbReference>
<feature type="domain" description="Methyl-accepting transducer" evidence="5">
    <location>
        <begin position="285"/>
        <end position="542"/>
    </location>
</feature>
<dbReference type="Gene3D" id="1.10.287.950">
    <property type="entry name" value="Methyl-accepting chemotaxis protein"/>
    <property type="match status" value="1"/>
</dbReference>
<evidence type="ECO:0000313" key="7">
    <source>
        <dbReference type="Proteomes" id="UP000294919"/>
    </source>
</evidence>
<dbReference type="InterPro" id="IPR024478">
    <property type="entry name" value="HlyB_4HB_MCP"/>
</dbReference>
<dbReference type="SUPFAM" id="SSF58104">
    <property type="entry name" value="Methyl-accepting chemotaxis protein (MCP) signaling domain"/>
    <property type="match status" value="1"/>
</dbReference>
<dbReference type="SMART" id="SM00283">
    <property type="entry name" value="MA"/>
    <property type="match status" value="1"/>
</dbReference>
<comment type="caution">
    <text evidence="6">The sequence shown here is derived from an EMBL/GenBank/DDBJ whole genome shotgun (WGS) entry which is preliminary data.</text>
</comment>
<dbReference type="PANTHER" id="PTHR32089:SF112">
    <property type="entry name" value="LYSOZYME-LIKE PROTEIN-RELATED"/>
    <property type="match status" value="1"/>
</dbReference>
<dbReference type="PRINTS" id="PR00260">
    <property type="entry name" value="CHEMTRNSDUCR"/>
</dbReference>
<dbReference type="Proteomes" id="UP000294919">
    <property type="component" value="Unassembled WGS sequence"/>
</dbReference>
<proteinExistence type="inferred from homology"/>
<keyword evidence="4" id="KW-0812">Transmembrane</keyword>
<dbReference type="GO" id="GO:0004888">
    <property type="term" value="F:transmembrane signaling receptor activity"/>
    <property type="evidence" value="ECO:0007669"/>
    <property type="project" value="InterPro"/>
</dbReference>
<organism evidence="6 7">
    <name type="scientific">Marinisporobacter balticus</name>
    <dbReference type="NCBI Taxonomy" id="2018667"/>
    <lineage>
        <taxon>Bacteria</taxon>
        <taxon>Bacillati</taxon>
        <taxon>Bacillota</taxon>
        <taxon>Clostridia</taxon>
        <taxon>Peptostreptococcales</taxon>
        <taxon>Thermotaleaceae</taxon>
        <taxon>Marinisporobacter</taxon>
    </lineage>
</organism>
<dbReference type="GO" id="GO:0007165">
    <property type="term" value="P:signal transduction"/>
    <property type="evidence" value="ECO:0007669"/>
    <property type="project" value="UniProtKB-KW"/>
</dbReference>
<keyword evidence="1 3" id="KW-0807">Transducer</keyword>
<evidence type="ECO:0000256" key="2">
    <source>
        <dbReference type="ARBA" id="ARBA00029447"/>
    </source>
</evidence>
<dbReference type="Pfam" id="PF12729">
    <property type="entry name" value="4HB_MCP_1"/>
    <property type="match status" value="1"/>
</dbReference>